<comment type="subcellular location">
    <subcellularLocation>
        <location evidence="1">Membrane</location>
        <topology evidence="1">Multi-pass membrane protein</topology>
    </subcellularLocation>
</comment>
<dbReference type="CDD" id="cd05819">
    <property type="entry name" value="NHL"/>
    <property type="match status" value="1"/>
</dbReference>
<dbReference type="PANTHER" id="PTHR10680">
    <property type="entry name" value="PEPTIDYL-GLYCINE ALPHA-AMIDATING MONOOXYGENASE"/>
    <property type="match status" value="1"/>
</dbReference>
<evidence type="ECO:0000256" key="8">
    <source>
        <dbReference type="PROSITE-ProRule" id="PRU00504"/>
    </source>
</evidence>
<accession>A0A1R1AU02</accession>
<feature type="domain" description="Yip1" evidence="11">
    <location>
        <begin position="510"/>
        <end position="679"/>
    </location>
</feature>
<evidence type="ECO:0000256" key="10">
    <source>
        <dbReference type="SAM" id="SignalP"/>
    </source>
</evidence>
<dbReference type="SUPFAM" id="SSF101898">
    <property type="entry name" value="NHL repeat"/>
    <property type="match status" value="1"/>
</dbReference>
<sequence>MRNNPSKPKYVLWLVCLIALTGFPMIASADVPYRTFTEDSYERTIMTQSAYSPVGVLAQEIPVVNEKGEVEYTSLQRPQDLFIADNDDIYIADTDNNRIVHLNESGELIRLITLPESPLNQPQGVFVADNGDVYIADTGNKRVVHLDKNAKLLTEIGRPTSPLINESFVYEPTNMVIDKRGFIYVVSKGSYHGIIQFTPEGKFDQFFGTNKTEVKLMDIIRRQFYSKEQLSRQVRLLPVTIRNIDIDDQGFIYTVSGSKTEQVKKLNIRGENIWKEMSFNERLFSLATVESDELIEKQLTDVSLDQNGNVTIIDKSRNIVSQYDANGTMLFYWSGRSALGNSLVGLTAAPVAVETNSNKHLYILDEALGLIQEYEPTEFGATVHEAYKLMEEGKYAEGEQYWNKVLKLNAHFSPAYKGIAQAAFSRGEYERARDLFKLAGDGEGYSDSFWQIRLQWFQKNFSTLANSVIIASLLLWVFTRLKKKFNFRMMPKSNKLNSQTWFQQLKHVFYILKHPIDGFGDLRYLNKGGYISAFVILILTVVMLLVKSFYTSFTYNPVPVYAKGSTYMLTVFLAVWLSWVVCNYLVGSIKQGEARFKDVFVGSCYSLFPVVLLGIPLALISNIFTQSEASIYSSIEVGMLLWSGLLFFWNIQALQNYGVGETVLNITLTVITMTIMWVLVFILIGLTSEFGNFVYTIYQEVSM</sequence>
<feature type="transmembrane region" description="Helical" evidence="9">
    <location>
        <begin position="663"/>
        <end position="686"/>
    </location>
</feature>
<comment type="caution">
    <text evidence="12">The sequence shown here is derived from an EMBL/GenBank/DDBJ whole genome shotgun (WGS) entry which is preliminary data.</text>
</comment>
<keyword evidence="6 9" id="KW-0472">Membrane</keyword>
<dbReference type="SUPFAM" id="SSF48452">
    <property type="entry name" value="TPR-like"/>
    <property type="match status" value="1"/>
</dbReference>
<dbReference type="InterPro" id="IPR011042">
    <property type="entry name" value="6-blade_b-propeller_TolB-like"/>
</dbReference>
<keyword evidence="5 9" id="KW-1133">Transmembrane helix</keyword>
<dbReference type="Pfam" id="PF04893">
    <property type="entry name" value="Yip1"/>
    <property type="match status" value="1"/>
</dbReference>
<evidence type="ECO:0000256" key="5">
    <source>
        <dbReference type="ARBA" id="ARBA00022989"/>
    </source>
</evidence>
<dbReference type="Proteomes" id="UP000187074">
    <property type="component" value="Unassembled WGS sequence"/>
</dbReference>
<evidence type="ECO:0000256" key="9">
    <source>
        <dbReference type="SAM" id="Phobius"/>
    </source>
</evidence>
<feature type="transmembrane region" description="Helical" evidence="9">
    <location>
        <begin position="528"/>
        <end position="546"/>
    </location>
</feature>
<dbReference type="RefSeq" id="WP_076325474.1">
    <property type="nucleotide sequence ID" value="NZ_MRTF01000011.1"/>
</dbReference>
<keyword evidence="7" id="KW-0325">Glycoprotein</keyword>
<dbReference type="InterPro" id="IPR011990">
    <property type="entry name" value="TPR-like_helical_dom_sf"/>
</dbReference>
<evidence type="ECO:0000256" key="6">
    <source>
        <dbReference type="ARBA" id="ARBA00023136"/>
    </source>
</evidence>
<dbReference type="Gene3D" id="2.120.10.30">
    <property type="entry name" value="TolB, C-terminal domain"/>
    <property type="match status" value="2"/>
</dbReference>
<feature type="chain" id="PRO_5010196020" evidence="10">
    <location>
        <begin position="30"/>
        <end position="703"/>
    </location>
</feature>
<dbReference type="OrthoDB" id="9799230at2"/>
<dbReference type="PROSITE" id="PS51125">
    <property type="entry name" value="NHL"/>
    <property type="match status" value="1"/>
</dbReference>
<keyword evidence="2 9" id="KW-0812">Transmembrane</keyword>
<proteinExistence type="predicted"/>
<evidence type="ECO:0000256" key="4">
    <source>
        <dbReference type="ARBA" id="ARBA00022737"/>
    </source>
</evidence>
<dbReference type="InterPro" id="IPR006977">
    <property type="entry name" value="Yip1_dom"/>
</dbReference>
<feature type="transmembrane region" description="Helical" evidence="9">
    <location>
        <begin position="630"/>
        <end position="651"/>
    </location>
</feature>
<protein>
    <submittedName>
        <fullName evidence="12">PknD</fullName>
    </submittedName>
</protein>
<evidence type="ECO:0000256" key="3">
    <source>
        <dbReference type="ARBA" id="ARBA00022729"/>
    </source>
</evidence>
<gene>
    <name evidence="12" type="ORF">BK123_27140</name>
</gene>
<feature type="repeat" description="NHL" evidence="8">
    <location>
        <begin position="118"/>
        <end position="149"/>
    </location>
</feature>
<evidence type="ECO:0000256" key="7">
    <source>
        <dbReference type="ARBA" id="ARBA00023180"/>
    </source>
</evidence>
<feature type="transmembrane region" description="Helical" evidence="9">
    <location>
        <begin position="599"/>
        <end position="624"/>
    </location>
</feature>
<dbReference type="EMBL" id="MRTF01000011">
    <property type="protein sequence ID" value="OME89057.1"/>
    <property type="molecule type" value="Genomic_DNA"/>
</dbReference>
<feature type="signal peptide" evidence="10">
    <location>
        <begin position="1"/>
        <end position="29"/>
    </location>
</feature>
<reference evidence="12 13" key="1">
    <citation type="submission" date="2016-11" db="EMBL/GenBank/DDBJ databases">
        <title>Paenibacillus species isolates.</title>
        <authorList>
            <person name="Beno S.M."/>
        </authorList>
    </citation>
    <scope>NUCLEOTIDE SEQUENCE [LARGE SCALE GENOMIC DNA]</scope>
    <source>
        <strain evidence="12 13">FSL F4-0100</strain>
    </source>
</reference>
<organism evidence="12 13">
    <name type="scientific">Paenibacillus lautus</name>
    <name type="common">Bacillus lautus</name>
    <dbReference type="NCBI Taxonomy" id="1401"/>
    <lineage>
        <taxon>Bacteria</taxon>
        <taxon>Bacillati</taxon>
        <taxon>Bacillota</taxon>
        <taxon>Bacilli</taxon>
        <taxon>Bacillales</taxon>
        <taxon>Paenibacillaceae</taxon>
        <taxon>Paenibacillus</taxon>
    </lineage>
</organism>
<dbReference type="GO" id="GO:0005576">
    <property type="term" value="C:extracellular region"/>
    <property type="evidence" value="ECO:0007669"/>
    <property type="project" value="TreeGrafter"/>
</dbReference>
<dbReference type="InterPro" id="IPR001258">
    <property type="entry name" value="NHL_repeat"/>
</dbReference>
<feature type="transmembrane region" description="Helical" evidence="9">
    <location>
        <begin position="566"/>
        <end position="587"/>
    </location>
</feature>
<dbReference type="AlphaFoldDB" id="A0A1R1AU02"/>
<evidence type="ECO:0000256" key="2">
    <source>
        <dbReference type="ARBA" id="ARBA00022692"/>
    </source>
</evidence>
<dbReference type="STRING" id="1401.BK123_27140"/>
<evidence type="ECO:0000313" key="12">
    <source>
        <dbReference type="EMBL" id="OME89057.1"/>
    </source>
</evidence>
<name>A0A1R1AU02_PAELA</name>
<keyword evidence="3 10" id="KW-0732">Signal</keyword>
<evidence type="ECO:0000259" key="11">
    <source>
        <dbReference type="Pfam" id="PF04893"/>
    </source>
</evidence>
<keyword evidence="4" id="KW-0677">Repeat</keyword>
<dbReference type="Pfam" id="PF01436">
    <property type="entry name" value="NHL"/>
    <property type="match status" value="2"/>
</dbReference>
<dbReference type="PANTHER" id="PTHR10680:SF14">
    <property type="entry name" value="PEPTIDYL-GLYCINE ALPHA-AMIDATING MONOOXYGENASE"/>
    <property type="match status" value="1"/>
</dbReference>
<evidence type="ECO:0000313" key="13">
    <source>
        <dbReference type="Proteomes" id="UP000187074"/>
    </source>
</evidence>
<feature type="transmembrane region" description="Helical" evidence="9">
    <location>
        <begin position="461"/>
        <end position="479"/>
    </location>
</feature>
<dbReference type="GO" id="GO:0016020">
    <property type="term" value="C:membrane"/>
    <property type="evidence" value="ECO:0007669"/>
    <property type="project" value="UniProtKB-SubCell"/>
</dbReference>
<evidence type="ECO:0000256" key="1">
    <source>
        <dbReference type="ARBA" id="ARBA00004141"/>
    </source>
</evidence>